<reference evidence="2" key="1">
    <citation type="journal article" date="2020" name="New Phytol.">
        <title>Comparative genomics reveals dynamic genome evolution in host specialist ectomycorrhizal fungi.</title>
        <authorList>
            <person name="Lofgren L.A."/>
            <person name="Nguyen N.H."/>
            <person name="Vilgalys R."/>
            <person name="Ruytinx J."/>
            <person name="Liao H.L."/>
            <person name="Branco S."/>
            <person name="Kuo A."/>
            <person name="LaButti K."/>
            <person name="Lipzen A."/>
            <person name="Andreopoulos W."/>
            <person name="Pangilinan J."/>
            <person name="Riley R."/>
            <person name="Hundley H."/>
            <person name="Na H."/>
            <person name="Barry K."/>
            <person name="Grigoriev I.V."/>
            <person name="Stajich J.E."/>
            <person name="Kennedy P.G."/>
        </authorList>
    </citation>
    <scope>NUCLEOTIDE SEQUENCE</scope>
    <source>
        <strain evidence="2">S12</strain>
    </source>
</reference>
<dbReference type="RefSeq" id="XP_041159479.1">
    <property type="nucleotide sequence ID" value="XM_041303113.1"/>
</dbReference>
<evidence type="ECO:0000313" key="2">
    <source>
        <dbReference type="EMBL" id="KAG1792942.1"/>
    </source>
</evidence>
<keyword evidence="1" id="KW-1133">Transmembrane helix</keyword>
<organism evidence="2 3">
    <name type="scientific">Suillus plorans</name>
    <dbReference type="NCBI Taxonomy" id="116603"/>
    <lineage>
        <taxon>Eukaryota</taxon>
        <taxon>Fungi</taxon>
        <taxon>Dikarya</taxon>
        <taxon>Basidiomycota</taxon>
        <taxon>Agaricomycotina</taxon>
        <taxon>Agaricomycetes</taxon>
        <taxon>Agaricomycetidae</taxon>
        <taxon>Boletales</taxon>
        <taxon>Suillineae</taxon>
        <taxon>Suillaceae</taxon>
        <taxon>Suillus</taxon>
    </lineage>
</organism>
<dbReference type="Proteomes" id="UP000719766">
    <property type="component" value="Unassembled WGS sequence"/>
</dbReference>
<accession>A0A9P7AND9</accession>
<evidence type="ECO:0000313" key="3">
    <source>
        <dbReference type="Proteomes" id="UP000719766"/>
    </source>
</evidence>
<name>A0A9P7AND9_9AGAM</name>
<evidence type="ECO:0000256" key="1">
    <source>
        <dbReference type="SAM" id="Phobius"/>
    </source>
</evidence>
<keyword evidence="1" id="KW-0812">Transmembrane</keyword>
<dbReference type="EMBL" id="JABBWE010000033">
    <property type="protein sequence ID" value="KAG1792942.1"/>
    <property type="molecule type" value="Genomic_DNA"/>
</dbReference>
<proteinExistence type="predicted"/>
<sequence length="75" mass="8469">MLRSPNCIVCMATLYAFMGYLWEMSGSYWVAVMLVTHCWHLTQVDLDVVVITTISSINVWTSTTGALTTVRKLHT</sequence>
<protein>
    <submittedName>
        <fullName evidence="2">Uncharacterized protein</fullName>
    </submittedName>
</protein>
<comment type="caution">
    <text evidence="2">The sequence shown here is derived from an EMBL/GenBank/DDBJ whole genome shotgun (WGS) entry which is preliminary data.</text>
</comment>
<feature type="transmembrane region" description="Helical" evidence="1">
    <location>
        <begin position="12"/>
        <end position="36"/>
    </location>
</feature>
<keyword evidence="3" id="KW-1185">Reference proteome</keyword>
<keyword evidence="1" id="KW-0472">Membrane</keyword>
<gene>
    <name evidence="2" type="ORF">HD556DRAFT_1376840</name>
</gene>
<dbReference type="AlphaFoldDB" id="A0A9P7AND9"/>
<dbReference type="GeneID" id="64596877"/>
<feature type="transmembrane region" description="Helical" evidence="1">
    <location>
        <begin position="48"/>
        <end position="70"/>
    </location>
</feature>